<reference evidence="3" key="1">
    <citation type="journal article" date="2017" name="Nature">
        <title>Asgard archaea illuminate the origin of eukaryotic cellular complexity.</title>
        <authorList>
            <person name="Zaremba-Niedzwiedzka K."/>
            <person name="Caceres E.F."/>
            <person name="Saw J.H."/>
            <person name="Backstrom D."/>
            <person name="Juzokaite L."/>
            <person name="Vancaester E."/>
            <person name="Seitz K.W."/>
            <person name="Anantharaman K."/>
            <person name="Starnawski P."/>
            <person name="Kjeldsen K.U."/>
            <person name="Scott M.B."/>
            <person name="Nunoura T."/>
            <person name="Banfield J.F."/>
            <person name="Schramm A."/>
            <person name="Baker B.J."/>
            <person name="Spang A."/>
            <person name="Ettema T.J.G."/>
        </authorList>
    </citation>
    <scope>NUCLEOTIDE SEQUENCE</scope>
    <source>
        <strain evidence="3">LCB_4</strain>
    </source>
</reference>
<dbReference type="AlphaFoldDB" id="A0AAF0D1F4"/>
<evidence type="ECO:0000313" key="3">
    <source>
        <dbReference type="EMBL" id="WEU39901.1"/>
    </source>
</evidence>
<evidence type="ECO:0000313" key="2">
    <source>
        <dbReference type="EMBL" id="OLS18093.1"/>
    </source>
</evidence>
<dbReference type="Pfam" id="PF03259">
    <property type="entry name" value="Robl_LC7"/>
    <property type="match status" value="1"/>
</dbReference>
<dbReference type="Proteomes" id="UP000186851">
    <property type="component" value="Chromosome"/>
</dbReference>
<dbReference type="SMR" id="A0AAF0D1F4"/>
<organism evidence="3 4">
    <name type="scientific">Odinarchaeota yellowstonii (strain LCB_4)</name>
    <dbReference type="NCBI Taxonomy" id="1841599"/>
    <lineage>
        <taxon>Archaea</taxon>
        <taxon>Promethearchaeati</taxon>
        <taxon>Candidatus Odinarchaeota</taxon>
        <taxon>Candidatus Odinarchaeia</taxon>
        <taxon>Candidatus Odinarchaeales</taxon>
        <taxon>Candidatus Odinarchaeaceae</taxon>
        <taxon>Candidatus Odinarchaeum</taxon>
    </lineage>
</organism>
<dbReference type="InterPro" id="IPR004942">
    <property type="entry name" value="Roadblock/LAMTOR2_dom"/>
</dbReference>
<sequence>MIGEKDIQPILKNLQRFEGVRGVIITTTEGLPISTTIDREKTEKTAALVTSLVGKARSTVKELEEGELKFLTINTSKGEVHVAQEEDYILIVLK</sequence>
<gene>
    <name evidence="3" type="ORF">OdinLCB4_005375</name>
    <name evidence="2" type="ORF">OdinLCB4_13320</name>
</gene>
<evidence type="ECO:0000313" key="4">
    <source>
        <dbReference type="Proteomes" id="UP000186851"/>
    </source>
</evidence>
<evidence type="ECO:0000259" key="1">
    <source>
        <dbReference type="SMART" id="SM00960"/>
    </source>
</evidence>
<protein>
    <submittedName>
        <fullName evidence="3">Roadblock/LC7 domain-containing protein</fullName>
    </submittedName>
</protein>
<dbReference type="SUPFAM" id="SSF103196">
    <property type="entry name" value="Roadblock/LC7 domain"/>
    <property type="match status" value="1"/>
</dbReference>
<feature type="domain" description="Roadblock/LAMTOR2" evidence="1">
    <location>
        <begin position="7"/>
        <end position="94"/>
    </location>
</feature>
<dbReference type="SMART" id="SM00960">
    <property type="entry name" value="Robl_LC7"/>
    <property type="match status" value="1"/>
</dbReference>
<dbReference type="EMBL" id="MDVT01000007">
    <property type="protein sequence ID" value="OLS18093.1"/>
    <property type="molecule type" value="Genomic_DNA"/>
</dbReference>
<accession>A0AAF0D1F4</accession>
<dbReference type="Gene3D" id="3.30.450.30">
    <property type="entry name" value="Dynein light chain 2a, cytoplasmic"/>
    <property type="match status" value="1"/>
</dbReference>
<name>A0AAF0D1F4_ODILC</name>
<dbReference type="EMBL" id="CP091871">
    <property type="protein sequence ID" value="WEU39901.1"/>
    <property type="molecule type" value="Genomic_DNA"/>
</dbReference>
<reference evidence="3" key="2">
    <citation type="journal article" date="2022" name="Nat. Microbiol.">
        <title>A closed Candidatus Odinarchaeum chromosome exposes Asgard archaeal viruses.</title>
        <authorList>
            <person name="Tamarit D."/>
            <person name="Caceres E.F."/>
            <person name="Krupovic M."/>
            <person name="Nijland R."/>
            <person name="Eme L."/>
            <person name="Robinson N.P."/>
            <person name="Ettema T.J.G."/>
        </authorList>
    </citation>
    <scope>NUCLEOTIDE SEQUENCE</scope>
    <source>
        <strain evidence="3">LCB_4</strain>
    </source>
</reference>
<proteinExistence type="predicted"/>
<dbReference type="KEGG" id="oyw:OdinLCB4_005375"/>
<dbReference type="PANTHER" id="PTHR10779">
    <property type="entry name" value="DYNEIN LIGHT CHAIN ROADBLOCK"/>
    <property type="match status" value="1"/>
</dbReference>